<dbReference type="GO" id="GO:0005525">
    <property type="term" value="F:GTP binding"/>
    <property type="evidence" value="ECO:0007669"/>
    <property type="project" value="UniProtKB-KW"/>
</dbReference>
<dbReference type="Pfam" id="PF00071">
    <property type="entry name" value="Ras"/>
    <property type="match status" value="1"/>
</dbReference>
<dbReference type="SUPFAM" id="SSF52540">
    <property type="entry name" value="P-loop containing nucleoside triphosphate hydrolases"/>
    <property type="match status" value="1"/>
</dbReference>
<dbReference type="CDD" id="cd00154">
    <property type="entry name" value="Rab"/>
    <property type="match status" value="1"/>
</dbReference>
<dbReference type="InterPro" id="IPR027417">
    <property type="entry name" value="P-loop_NTPase"/>
</dbReference>
<dbReference type="PROSITE" id="PS51421">
    <property type="entry name" value="RAS"/>
    <property type="match status" value="1"/>
</dbReference>
<dbReference type="PANTHER" id="PTHR47977">
    <property type="entry name" value="RAS-RELATED PROTEIN RAB"/>
    <property type="match status" value="1"/>
</dbReference>
<proteinExistence type="evidence at transcript level"/>
<dbReference type="FunFam" id="3.40.50.300:FF:001129">
    <property type="entry name" value="ras-related protein Rab-44 isoform X2"/>
    <property type="match status" value="1"/>
</dbReference>
<name>E1CB24_TETTH</name>
<dbReference type="SMART" id="SM00173">
    <property type="entry name" value="RAS"/>
    <property type="match status" value="1"/>
</dbReference>
<dbReference type="PROSITE" id="PS51420">
    <property type="entry name" value="RHO"/>
    <property type="match status" value="1"/>
</dbReference>
<dbReference type="EMBL" id="AB365934">
    <property type="protein sequence ID" value="BAJ21314.1"/>
    <property type="molecule type" value="mRNA"/>
</dbReference>
<gene>
    <name evidence="4" type="primary">RABX16</name>
</gene>
<keyword evidence="2" id="KW-0342">GTP-binding</keyword>
<dbReference type="PROSITE" id="PS51419">
    <property type="entry name" value="RAB"/>
    <property type="match status" value="1"/>
</dbReference>
<evidence type="ECO:0000256" key="1">
    <source>
        <dbReference type="ARBA" id="ARBA00022741"/>
    </source>
</evidence>
<dbReference type="Gene3D" id="3.40.50.300">
    <property type="entry name" value="P-loop containing nucleotide triphosphate hydrolases"/>
    <property type="match status" value="1"/>
</dbReference>
<evidence type="ECO:0000313" key="4">
    <source>
        <dbReference type="EMBL" id="BAJ21314.1"/>
    </source>
</evidence>
<dbReference type="SMART" id="SM00176">
    <property type="entry name" value="RAN"/>
    <property type="match status" value="1"/>
</dbReference>
<dbReference type="SMART" id="SM00174">
    <property type="entry name" value="RHO"/>
    <property type="match status" value="1"/>
</dbReference>
<dbReference type="PRINTS" id="PR00449">
    <property type="entry name" value="RASTRNSFRMNG"/>
</dbReference>
<dbReference type="SMART" id="SM00175">
    <property type="entry name" value="RAB"/>
    <property type="match status" value="1"/>
</dbReference>
<accession>E1CB24</accession>
<evidence type="ECO:0000256" key="3">
    <source>
        <dbReference type="ARBA" id="ARBA00023288"/>
    </source>
</evidence>
<dbReference type="GO" id="GO:0003924">
    <property type="term" value="F:GTPase activity"/>
    <property type="evidence" value="ECO:0007669"/>
    <property type="project" value="InterPro"/>
</dbReference>
<evidence type="ECO:0000256" key="2">
    <source>
        <dbReference type="ARBA" id="ARBA00023134"/>
    </source>
</evidence>
<dbReference type="OMA" id="FENCRNW"/>
<organism evidence="4">
    <name type="scientific">Tetrahymena thermophila</name>
    <dbReference type="NCBI Taxonomy" id="5911"/>
    <lineage>
        <taxon>Eukaryota</taxon>
        <taxon>Sar</taxon>
        <taxon>Alveolata</taxon>
        <taxon>Ciliophora</taxon>
        <taxon>Intramacronucleata</taxon>
        <taxon>Oligohymenophorea</taxon>
        <taxon>Hymenostomatida</taxon>
        <taxon>Tetrahymenina</taxon>
        <taxon>Tetrahymenidae</taxon>
        <taxon>Tetrahymena</taxon>
    </lineage>
</organism>
<dbReference type="InterPro" id="IPR050227">
    <property type="entry name" value="Rab"/>
</dbReference>
<reference evidence="4" key="1">
    <citation type="journal article" date="2010" name="J. Eukaryot. Microbiol.">
        <title>Marked amplification and diversification of products of ras genes from rat brain, Rab GTPases, in the ciliates Tetrahymena thermophila and Paramecium tetraurelia.</title>
        <authorList>
            <person name="Saito-Nakano Y."/>
            <person name="Nakahara T."/>
            <person name="Nakano K."/>
            <person name="Nozaki T."/>
            <person name="Numata O."/>
        </authorList>
    </citation>
    <scope>NUCLEOTIDE SEQUENCE</scope>
</reference>
<keyword evidence="3" id="KW-0449">Lipoprotein</keyword>
<dbReference type="InterPro" id="IPR005225">
    <property type="entry name" value="Small_GTP-bd"/>
</dbReference>
<sequence length="234" mass="26457">MQKENSGVYSNQLQAGVFNSPHTKIDLVFKIILIGQQNVGKSSILNQYVDREFAEHYMSTIGVDFRLKTIKTSSGKIVKLQIWDTAGQERFAALTNSHYKGAHSCICVYDITNPKSLASAEQYLQTTINQHGIDSDLIYLIGNKSDLEDQRKISEKEGKDLSYKYGVNFLETSAKNYLNIEELFDQMVEHLVSLITNPQIPKKLSQLNNVKITSKDIMIKQQEGNNEVQKKGCC</sequence>
<dbReference type="NCBIfam" id="TIGR00231">
    <property type="entry name" value="small_GTP"/>
    <property type="match status" value="1"/>
</dbReference>
<keyword evidence="1" id="KW-0547">Nucleotide-binding</keyword>
<dbReference type="AlphaFoldDB" id="E1CB24"/>
<protein>
    <submittedName>
        <fullName evidence="4">Rab-family small GTPase RabX16</fullName>
    </submittedName>
</protein>
<dbReference type="InterPro" id="IPR001806">
    <property type="entry name" value="Small_GTPase"/>
</dbReference>